<sequence length="64" mass="7070">MMLDLFDVVRVKTALPEQGLDAGAIGAVVAILRDPDLRYEIEVVDEDGRTRFLGPIAPDDLERC</sequence>
<accession>A0A421B375</accession>
<dbReference type="OrthoDB" id="3398586at2"/>
<protein>
    <submittedName>
        <fullName evidence="1">Uncharacterized protein DUF4926</fullName>
    </submittedName>
</protein>
<dbReference type="AlphaFoldDB" id="A0A421B375"/>
<dbReference type="Proteomes" id="UP000282454">
    <property type="component" value="Unassembled WGS sequence"/>
</dbReference>
<name>A0A421B375_9PSEU</name>
<evidence type="ECO:0000313" key="2">
    <source>
        <dbReference type="Proteomes" id="UP000282454"/>
    </source>
</evidence>
<dbReference type="EMBL" id="RCDD01000002">
    <property type="protein sequence ID" value="RLK58740.1"/>
    <property type="molecule type" value="Genomic_DNA"/>
</dbReference>
<reference evidence="1 2" key="1">
    <citation type="submission" date="2018-10" db="EMBL/GenBank/DDBJ databases">
        <title>Genomic Encyclopedia of Archaeal and Bacterial Type Strains, Phase II (KMG-II): from individual species to whole genera.</title>
        <authorList>
            <person name="Goeker M."/>
        </authorList>
    </citation>
    <scope>NUCLEOTIDE SEQUENCE [LARGE SCALE GENOMIC DNA]</scope>
    <source>
        <strain evidence="1 2">DSM 45657</strain>
    </source>
</reference>
<dbReference type="Pfam" id="PF16277">
    <property type="entry name" value="DUF4926"/>
    <property type="match status" value="1"/>
</dbReference>
<proteinExistence type="predicted"/>
<comment type="caution">
    <text evidence="1">The sequence shown here is derived from an EMBL/GenBank/DDBJ whole genome shotgun (WGS) entry which is preliminary data.</text>
</comment>
<evidence type="ECO:0000313" key="1">
    <source>
        <dbReference type="EMBL" id="RLK58740.1"/>
    </source>
</evidence>
<dbReference type="RefSeq" id="WP_121391510.1">
    <property type="nucleotide sequence ID" value="NZ_RCDD01000002.1"/>
</dbReference>
<dbReference type="InterPro" id="IPR032568">
    <property type="entry name" value="DUF4926"/>
</dbReference>
<organism evidence="1 2">
    <name type="scientific">Actinokineospora cianjurensis</name>
    <dbReference type="NCBI Taxonomy" id="585224"/>
    <lineage>
        <taxon>Bacteria</taxon>
        <taxon>Bacillati</taxon>
        <taxon>Actinomycetota</taxon>
        <taxon>Actinomycetes</taxon>
        <taxon>Pseudonocardiales</taxon>
        <taxon>Pseudonocardiaceae</taxon>
        <taxon>Actinokineospora</taxon>
    </lineage>
</organism>
<keyword evidence="2" id="KW-1185">Reference proteome</keyword>
<gene>
    <name evidence="1" type="ORF">CLV68_3215</name>
</gene>